<dbReference type="Proteomes" id="UP001195965">
    <property type="component" value="Chromosome"/>
</dbReference>
<reference evidence="1 2" key="1">
    <citation type="journal article" date="2021" name="ISME J.">
        <title>Genomic evolution of the class Acidithiobacillia: deep-branching Proteobacteria living in extreme acidic conditions.</title>
        <authorList>
            <person name="Moya-Beltran A."/>
            <person name="Beard S."/>
            <person name="Rojas-Villalobos C."/>
            <person name="Issotta F."/>
            <person name="Gallardo Y."/>
            <person name="Ulloa R."/>
            <person name="Giaveno A."/>
            <person name="Degli Esposti M."/>
            <person name="Johnson D.B."/>
            <person name="Quatrini R."/>
        </authorList>
    </citation>
    <scope>NUCLEOTIDE SEQUENCE [LARGE SCALE GENOMIC DNA]</scope>
    <source>
        <strain evidence="1 2">GG1-14</strain>
    </source>
</reference>
<keyword evidence="2" id="KW-1185">Reference proteome</keyword>
<protein>
    <submittedName>
        <fullName evidence="1">Nucleotidyltransferase</fullName>
    </submittedName>
</protein>
<accession>A0ACD5HAZ6</accession>
<evidence type="ECO:0000313" key="2">
    <source>
        <dbReference type="Proteomes" id="UP001195965"/>
    </source>
</evidence>
<proteinExistence type="predicted"/>
<gene>
    <name evidence="1" type="ORF">HHS34_007185</name>
</gene>
<evidence type="ECO:0000313" key="1">
    <source>
        <dbReference type="EMBL" id="XRI72245.1"/>
    </source>
</evidence>
<dbReference type="EMBL" id="CP127526">
    <property type="protein sequence ID" value="XRI72245.1"/>
    <property type="molecule type" value="Genomic_DNA"/>
</dbReference>
<organism evidence="1 2">
    <name type="scientific">Acidithiobacillus montserratensis</name>
    <dbReference type="NCBI Taxonomy" id="2729135"/>
    <lineage>
        <taxon>Bacteria</taxon>
        <taxon>Pseudomonadati</taxon>
        <taxon>Pseudomonadota</taxon>
        <taxon>Acidithiobacillia</taxon>
        <taxon>Acidithiobacillales</taxon>
        <taxon>Acidithiobacillaceae</taxon>
        <taxon>Acidithiobacillus</taxon>
    </lineage>
</organism>
<sequence length="259" mass="29683">MSVLSFLTDTASSAVLSTTEQSSITTSISTLQTRIGQYFASGVIKQHFRFGSSTRGTILPRSMDERSDIDYMIVFGENNATPQTYLNRLKTFVEKYYSSSDIRQSSPTIVLELNHIKFDLVPATTTWLSKLQIPDGSGGWMTTNPNDFNATLEARNKEHKSLIKPSIRLFKYWNATAGFPFRSSFEMEKWVCGLSFWFLVNQKDYFFAVINNLNTSSSYTQWVNDEITRAKIIVAKVRQYEKDEMPVTAENEMKKLFRL</sequence>
<name>A0ACD5HAZ6_9PROT</name>